<evidence type="ECO:0008006" key="4">
    <source>
        <dbReference type="Google" id="ProtNLM"/>
    </source>
</evidence>
<evidence type="ECO:0000313" key="2">
    <source>
        <dbReference type="EMBL" id="CDF37398.1"/>
    </source>
</evidence>
<dbReference type="PhylomeDB" id="R7QI09"/>
<organism evidence="2 3">
    <name type="scientific">Chondrus crispus</name>
    <name type="common">Carrageen Irish moss</name>
    <name type="synonym">Polymorpha crispa</name>
    <dbReference type="NCBI Taxonomy" id="2769"/>
    <lineage>
        <taxon>Eukaryota</taxon>
        <taxon>Rhodophyta</taxon>
        <taxon>Florideophyceae</taxon>
        <taxon>Rhodymeniophycidae</taxon>
        <taxon>Gigartinales</taxon>
        <taxon>Gigartinaceae</taxon>
        <taxon>Chondrus</taxon>
    </lineage>
</organism>
<dbReference type="KEGG" id="ccp:CHC_T00005626001"/>
<name>R7QI09_CHOCR</name>
<dbReference type="PANTHER" id="PTHR47150">
    <property type="entry name" value="OS12G0169200 PROTEIN"/>
    <property type="match status" value="1"/>
</dbReference>
<keyword evidence="3" id="KW-1185">Reference proteome</keyword>
<dbReference type="InterPro" id="IPR006912">
    <property type="entry name" value="Harbinger_derived_prot"/>
</dbReference>
<proteinExistence type="predicted"/>
<dbReference type="Pfam" id="PF04827">
    <property type="entry name" value="Plant_tran"/>
    <property type="match status" value="1"/>
</dbReference>
<dbReference type="GeneID" id="17324932"/>
<dbReference type="Gramene" id="CDF37398">
    <property type="protein sequence ID" value="CDF37398"/>
    <property type="gene ID" value="CHC_T00005626001"/>
</dbReference>
<protein>
    <recommendedName>
        <fullName evidence="4">DDE Tnp4 domain-containing protein</fullName>
    </recommendedName>
</protein>
<reference evidence="3" key="1">
    <citation type="journal article" date="2013" name="Proc. Natl. Acad. Sci. U.S.A.">
        <title>Genome structure and metabolic features in the red seaweed Chondrus crispus shed light on evolution of the Archaeplastida.</title>
        <authorList>
            <person name="Collen J."/>
            <person name="Porcel B."/>
            <person name="Carre W."/>
            <person name="Ball S.G."/>
            <person name="Chaparro C."/>
            <person name="Tonon T."/>
            <person name="Barbeyron T."/>
            <person name="Michel G."/>
            <person name="Noel B."/>
            <person name="Valentin K."/>
            <person name="Elias M."/>
            <person name="Artiguenave F."/>
            <person name="Arun A."/>
            <person name="Aury J.M."/>
            <person name="Barbosa-Neto J.F."/>
            <person name="Bothwell J.H."/>
            <person name="Bouget F.Y."/>
            <person name="Brillet L."/>
            <person name="Cabello-Hurtado F."/>
            <person name="Capella-Gutierrez S."/>
            <person name="Charrier B."/>
            <person name="Cladiere L."/>
            <person name="Cock J.M."/>
            <person name="Coelho S.M."/>
            <person name="Colleoni C."/>
            <person name="Czjzek M."/>
            <person name="Da Silva C."/>
            <person name="Delage L."/>
            <person name="Denoeud F."/>
            <person name="Deschamps P."/>
            <person name="Dittami S.M."/>
            <person name="Gabaldon T."/>
            <person name="Gachon C.M."/>
            <person name="Groisillier A."/>
            <person name="Herve C."/>
            <person name="Jabbari K."/>
            <person name="Katinka M."/>
            <person name="Kloareg B."/>
            <person name="Kowalczyk N."/>
            <person name="Labadie K."/>
            <person name="Leblanc C."/>
            <person name="Lopez P.J."/>
            <person name="McLachlan D.H."/>
            <person name="Meslet-Cladiere L."/>
            <person name="Moustafa A."/>
            <person name="Nehr Z."/>
            <person name="Nyvall Collen P."/>
            <person name="Panaud O."/>
            <person name="Partensky F."/>
            <person name="Poulain J."/>
            <person name="Rensing S.A."/>
            <person name="Rousvoal S."/>
            <person name="Samson G."/>
            <person name="Symeonidi A."/>
            <person name="Weissenbach J."/>
            <person name="Zambounis A."/>
            <person name="Wincker P."/>
            <person name="Boyen C."/>
        </authorList>
    </citation>
    <scope>NUCLEOTIDE SEQUENCE [LARGE SCALE GENOMIC DNA]</scope>
    <source>
        <strain evidence="3">cv. Stackhouse</strain>
    </source>
</reference>
<gene>
    <name evidence="2" type="ORF">CHC_T00005626001</name>
</gene>
<dbReference type="EMBL" id="HG001835">
    <property type="protein sequence ID" value="CDF37398.1"/>
    <property type="molecule type" value="Genomic_DNA"/>
</dbReference>
<dbReference type="RefSeq" id="XP_005717217.1">
    <property type="nucleotide sequence ID" value="XM_005717160.1"/>
</dbReference>
<evidence type="ECO:0000256" key="1">
    <source>
        <dbReference type="SAM" id="MobiDB-lite"/>
    </source>
</evidence>
<feature type="region of interest" description="Disordered" evidence="1">
    <location>
        <begin position="31"/>
        <end position="51"/>
    </location>
</feature>
<dbReference type="PANTHER" id="PTHR47150:SF5">
    <property type="entry name" value="OS07G0546750 PROTEIN"/>
    <property type="match status" value="1"/>
</dbReference>
<evidence type="ECO:0000313" key="3">
    <source>
        <dbReference type="Proteomes" id="UP000012073"/>
    </source>
</evidence>
<dbReference type="AlphaFoldDB" id="R7QI09"/>
<dbReference type="Proteomes" id="UP000012073">
    <property type="component" value="Unassembled WGS sequence"/>
</dbReference>
<sequence>MNFNLDELVHDSDDDIVDTVAIIVAHDKLNEENDGKHGGSRPGRSPNVLRDFSSGHRRIMLDYFWDERSMRDDGSGERGPVYSAGLFERRFRMPKELFLRVYDGVMERNAYIRLGINSDCTGRKGIHPLQKVVASMRQLSYGIPGDAVDEYCRMSETTALKSLREFCRGVVSAFGIEYLRAPTQVDLQRIEARFAQVGFPGCMGCVDCAGWDWKNAPKAHQGHNVGKEKVSTLRMEVICDLDLWIWHCAFGYPGSMNDINILDVSPHFAEVLSGVYPPFRVESVIAEKRFDWFYYLADGIYPNYKVFVKTLPETQNPRKQMFRMRQEAVRKAVERVFGVLFARWNILYSPGRLWSASDMEEIVSACVILHNMIVEERRGGISDAEIDALIAADSRSIIVPIPDGENGGTGCFTSAVRIGSTGHDRGDYAKHVALTKALITHIWQSYANTEPE</sequence>
<dbReference type="OrthoDB" id="124998at2759"/>
<accession>R7QI09</accession>